<evidence type="ECO:0000313" key="2">
    <source>
        <dbReference type="EMBL" id="AJD40586.1"/>
    </source>
</evidence>
<dbReference type="InterPro" id="IPR050259">
    <property type="entry name" value="SDR"/>
</dbReference>
<dbReference type="Gene3D" id="3.40.50.720">
    <property type="entry name" value="NAD(P)-binding Rossmann-like Domain"/>
    <property type="match status" value="1"/>
</dbReference>
<dbReference type="HOGENOM" id="CLU_010194_1_2_5"/>
<dbReference type="GO" id="GO:0004316">
    <property type="term" value="F:3-oxoacyl-[acyl-carrier-protein] reductase (NADPH) activity"/>
    <property type="evidence" value="ECO:0007669"/>
    <property type="project" value="UniProtKB-EC"/>
</dbReference>
<dbReference type="AlphaFoldDB" id="A0A0B4X074"/>
<evidence type="ECO:0000313" key="3">
    <source>
        <dbReference type="Proteomes" id="UP000031368"/>
    </source>
</evidence>
<dbReference type="Proteomes" id="UP000031368">
    <property type="component" value="Chromosome"/>
</dbReference>
<gene>
    <name evidence="2" type="ORF">RGR602_CH01228</name>
</gene>
<accession>A0A0B4X074</accession>
<dbReference type="PANTHER" id="PTHR42879:SF6">
    <property type="entry name" value="NADPH-DEPENDENT REDUCTASE BACG"/>
    <property type="match status" value="1"/>
</dbReference>
<dbReference type="InterPro" id="IPR002347">
    <property type="entry name" value="SDR_fam"/>
</dbReference>
<keyword evidence="2" id="KW-0560">Oxidoreductase</keyword>
<organism evidence="2 3">
    <name type="scientific">Rhizobium gallicum bv. gallicum R602sp</name>
    <dbReference type="NCBI Taxonomy" id="1041138"/>
    <lineage>
        <taxon>Bacteria</taxon>
        <taxon>Pseudomonadati</taxon>
        <taxon>Pseudomonadota</taxon>
        <taxon>Alphaproteobacteria</taxon>
        <taxon>Hyphomicrobiales</taxon>
        <taxon>Rhizobiaceae</taxon>
        <taxon>Rhizobium/Agrobacterium group</taxon>
        <taxon>Rhizobium</taxon>
    </lineage>
</organism>
<proteinExistence type="inferred from homology"/>
<sequence length="268" mass="28124">MHLEDIMDLGIDGKRALVLASSRGLGHGIAIALAREGANVLLCGRSGEQLEANCKAINAEGNGKADWIWADLADEKFVETVTAAVKEKFAGLDILVNNTGGPTPGTTEDMTPEKLETYFFSMVLRVISLTNALLPGMKAQGWGRILTVASSGVIEPIANLALSNTLRPALAGWSKTLASEVASHGVTANLLLPGSILTGRLDELDGAAAKRTGKSMEDIRSDKEARIPVGRYGKVEEFAATAAFLCSQPASYITGSLIRCDGGAARSV</sequence>
<keyword evidence="3" id="KW-1185">Reference proteome</keyword>
<dbReference type="SUPFAM" id="SSF51735">
    <property type="entry name" value="NAD(P)-binding Rossmann-fold domains"/>
    <property type="match status" value="1"/>
</dbReference>
<dbReference type="CDD" id="cd05344">
    <property type="entry name" value="BKR_like_SDR_like"/>
    <property type="match status" value="1"/>
</dbReference>
<dbReference type="PRINTS" id="PR00081">
    <property type="entry name" value="GDHRDH"/>
</dbReference>
<comment type="similarity">
    <text evidence="1">Belongs to the short-chain dehydrogenases/reductases (SDR) family.</text>
</comment>
<protein>
    <submittedName>
        <fullName evidence="2">3-oxoacyl-(Acyl-carrier-protein) reductase protein</fullName>
        <ecNumber evidence="2">1.1.1.100</ecNumber>
    </submittedName>
</protein>
<dbReference type="Pfam" id="PF13561">
    <property type="entry name" value="adh_short_C2"/>
    <property type="match status" value="1"/>
</dbReference>
<dbReference type="EC" id="1.1.1.100" evidence="2"/>
<evidence type="ECO:0000256" key="1">
    <source>
        <dbReference type="ARBA" id="ARBA00006484"/>
    </source>
</evidence>
<dbReference type="KEGG" id="rga:RGR602_CH01228"/>
<reference evidence="2 3" key="1">
    <citation type="submission" date="2013-11" db="EMBL/GenBank/DDBJ databases">
        <title>Complete genome sequence of Rhizobium gallicum bv. gallicum R602.</title>
        <authorList>
            <person name="Bustos P."/>
            <person name="Santamaria R.I."/>
            <person name="Lozano L."/>
            <person name="Acosta J.L."/>
            <person name="Ormeno-Orrillo E."/>
            <person name="Rogel M.A."/>
            <person name="Romero D."/>
            <person name="Cevallos M.A."/>
            <person name="Martinez-Romero E."/>
            <person name="Gonzalez V."/>
        </authorList>
    </citation>
    <scope>NUCLEOTIDE SEQUENCE [LARGE SCALE GENOMIC DNA]</scope>
    <source>
        <strain evidence="2 3">R602</strain>
    </source>
</reference>
<dbReference type="PANTHER" id="PTHR42879">
    <property type="entry name" value="3-OXOACYL-(ACYL-CARRIER-PROTEIN) REDUCTASE"/>
    <property type="match status" value="1"/>
</dbReference>
<dbReference type="InterPro" id="IPR036291">
    <property type="entry name" value="NAD(P)-bd_dom_sf"/>
</dbReference>
<name>A0A0B4X074_9HYPH</name>
<dbReference type="EMBL" id="CP006877">
    <property type="protein sequence ID" value="AJD40586.1"/>
    <property type="molecule type" value="Genomic_DNA"/>
</dbReference>